<evidence type="ECO:0008006" key="4">
    <source>
        <dbReference type="Google" id="ProtNLM"/>
    </source>
</evidence>
<dbReference type="RefSeq" id="WP_379710279.1">
    <property type="nucleotide sequence ID" value="NZ_JBHTBS010000002.1"/>
</dbReference>
<keyword evidence="1" id="KW-0732">Signal</keyword>
<protein>
    <recommendedName>
        <fullName evidence="4">PEP-CTERM sorting domain-containing protein</fullName>
    </recommendedName>
</protein>
<dbReference type="EMBL" id="JBHTBS010000002">
    <property type="protein sequence ID" value="MFC7336710.1"/>
    <property type="molecule type" value="Genomic_DNA"/>
</dbReference>
<keyword evidence="3" id="KW-1185">Reference proteome</keyword>
<organism evidence="2 3">
    <name type="scientific">Haloferula chungangensis</name>
    <dbReference type="NCBI Taxonomy" id="1048331"/>
    <lineage>
        <taxon>Bacteria</taxon>
        <taxon>Pseudomonadati</taxon>
        <taxon>Verrucomicrobiota</taxon>
        <taxon>Verrucomicrobiia</taxon>
        <taxon>Verrucomicrobiales</taxon>
        <taxon>Verrucomicrobiaceae</taxon>
        <taxon>Haloferula</taxon>
    </lineage>
</organism>
<feature type="chain" id="PRO_5047186648" description="PEP-CTERM sorting domain-containing protein" evidence="1">
    <location>
        <begin position="23"/>
        <end position="230"/>
    </location>
</feature>
<gene>
    <name evidence="2" type="ORF">ACFQY0_05945</name>
</gene>
<evidence type="ECO:0000313" key="2">
    <source>
        <dbReference type="EMBL" id="MFC7336710.1"/>
    </source>
</evidence>
<proteinExistence type="predicted"/>
<sequence>MHTIHYLTAILGCSLAAGQLHASVLIQNGAFTTSLEGWNGSGSWSRYAIGNNGLVALQADNLAPFYSASGGSNTTESSISTLITGLIPNSHYEVSFSIGSVVGISEAGSTLLRFNPGGIQLLVDGVALAPVQMANEVQLLDPSTSSSHIYDDLAGTLGHLSLDFFTANDSITLSWRAVEGLASDPDNADVTLAIVLLDDVSLMRVPEPTTSALALVACLMTLTIRRRVPG</sequence>
<evidence type="ECO:0000313" key="3">
    <source>
        <dbReference type="Proteomes" id="UP001596472"/>
    </source>
</evidence>
<reference evidence="3" key="1">
    <citation type="journal article" date="2019" name="Int. J. Syst. Evol. Microbiol.">
        <title>The Global Catalogue of Microorganisms (GCM) 10K type strain sequencing project: providing services to taxonomists for standard genome sequencing and annotation.</title>
        <authorList>
            <consortium name="The Broad Institute Genomics Platform"/>
            <consortium name="The Broad Institute Genome Sequencing Center for Infectious Disease"/>
            <person name="Wu L."/>
            <person name="Ma J."/>
        </authorList>
    </citation>
    <scope>NUCLEOTIDE SEQUENCE [LARGE SCALE GENOMIC DNA]</scope>
    <source>
        <strain evidence="3">CGMCC 4.1467</strain>
    </source>
</reference>
<comment type="caution">
    <text evidence="2">The sequence shown here is derived from an EMBL/GenBank/DDBJ whole genome shotgun (WGS) entry which is preliminary data.</text>
</comment>
<evidence type="ECO:0000256" key="1">
    <source>
        <dbReference type="SAM" id="SignalP"/>
    </source>
</evidence>
<feature type="signal peptide" evidence="1">
    <location>
        <begin position="1"/>
        <end position="22"/>
    </location>
</feature>
<dbReference type="Proteomes" id="UP001596472">
    <property type="component" value="Unassembled WGS sequence"/>
</dbReference>
<name>A0ABW2L5D7_9BACT</name>
<accession>A0ABW2L5D7</accession>